<dbReference type="InterPro" id="IPR017853">
    <property type="entry name" value="GH"/>
</dbReference>
<dbReference type="Gene3D" id="3.20.20.80">
    <property type="entry name" value="Glycosidases"/>
    <property type="match status" value="1"/>
</dbReference>
<evidence type="ECO:0000256" key="3">
    <source>
        <dbReference type="ARBA" id="ARBA00023295"/>
    </source>
</evidence>
<evidence type="ECO:0000259" key="4">
    <source>
        <dbReference type="Pfam" id="PF01229"/>
    </source>
</evidence>
<dbReference type="PANTHER" id="PTHR12631">
    <property type="entry name" value="ALPHA-L-IDURONIDASE"/>
    <property type="match status" value="1"/>
</dbReference>
<evidence type="ECO:0000256" key="2">
    <source>
        <dbReference type="ARBA" id="ARBA00022801"/>
    </source>
</evidence>
<accession>A0A3E4KRG9</accession>
<dbReference type="InterPro" id="IPR051923">
    <property type="entry name" value="Glycosyl_Hydrolase_39"/>
</dbReference>
<dbReference type="PROSITE" id="PS51257">
    <property type="entry name" value="PROKAR_LIPOPROTEIN"/>
    <property type="match status" value="1"/>
</dbReference>
<reference evidence="5 6" key="1">
    <citation type="submission" date="2018-08" db="EMBL/GenBank/DDBJ databases">
        <title>A genome reference for cultivated species of the human gut microbiota.</title>
        <authorList>
            <person name="Zou Y."/>
            <person name="Xue W."/>
            <person name="Luo G."/>
        </authorList>
    </citation>
    <scope>NUCLEOTIDE SEQUENCE [LARGE SCALE GENOMIC DNA]</scope>
    <source>
        <strain evidence="5 6">AF31-23</strain>
    </source>
</reference>
<name>A0A3E4KRG9_9BACE</name>
<organism evidence="5 6">
    <name type="scientific">Bacteroides intestinalis</name>
    <dbReference type="NCBI Taxonomy" id="329854"/>
    <lineage>
        <taxon>Bacteria</taxon>
        <taxon>Pseudomonadati</taxon>
        <taxon>Bacteroidota</taxon>
        <taxon>Bacteroidia</taxon>
        <taxon>Bacteroidales</taxon>
        <taxon>Bacteroidaceae</taxon>
        <taxon>Bacteroides</taxon>
    </lineage>
</organism>
<evidence type="ECO:0000313" key="5">
    <source>
        <dbReference type="EMBL" id="RHN06490.1"/>
    </source>
</evidence>
<dbReference type="RefSeq" id="WP_117692113.1">
    <property type="nucleotide sequence ID" value="NZ_DAWCKB010000345.1"/>
</dbReference>
<dbReference type="Pfam" id="PF01229">
    <property type="entry name" value="Glyco_hydro_39"/>
    <property type="match status" value="1"/>
</dbReference>
<keyword evidence="2" id="KW-0378">Hydrolase</keyword>
<comment type="similarity">
    <text evidence="1">Belongs to the glycosyl hydrolase 39 family.</text>
</comment>
<evidence type="ECO:0000256" key="1">
    <source>
        <dbReference type="ARBA" id="ARBA00008875"/>
    </source>
</evidence>
<comment type="caution">
    <text evidence="5">The sequence shown here is derived from an EMBL/GenBank/DDBJ whole genome shotgun (WGS) entry which is preliminary data.</text>
</comment>
<dbReference type="Proteomes" id="UP000286003">
    <property type="component" value="Unassembled WGS sequence"/>
</dbReference>
<feature type="domain" description="Glycosyl hydrolases family 39 N-terminal catalytic" evidence="4">
    <location>
        <begin position="95"/>
        <end position="248"/>
    </location>
</feature>
<keyword evidence="3" id="KW-0326">Glycosidase</keyword>
<protein>
    <recommendedName>
        <fullName evidence="4">Glycosyl hydrolases family 39 N-terminal catalytic domain-containing protein</fullName>
    </recommendedName>
</protein>
<dbReference type="EMBL" id="QRQM01000012">
    <property type="protein sequence ID" value="RHN06490.1"/>
    <property type="molecule type" value="Genomic_DNA"/>
</dbReference>
<dbReference type="PANTHER" id="PTHR12631:SF10">
    <property type="entry name" value="BETA-XYLOSIDASE-LIKE PROTEIN-RELATED"/>
    <property type="match status" value="1"/>
</dbReference>
<sequence length="482" mass="55184">MRNQINVLCHFLLLWVVSSCTHTPVSEGRVKTNLAVPYEAIGVLSPKSIHEVKNDLTLGCEVLDRDYADYHQYKEYIVPLGLKKIRLQAGWAKTEKIKGVYDFAWLDSIINDAVGRGIKIWLQASYGNPIYEGGGTPYLKGGWPTSEEGKTAWNRWVEAMALHYKGKVYEWEIWNEPDINKEQIKDYKSLTDLNIRTAEIIKRIEPDAKIAALALAFADAEFLEKCMQDFKERGKLELFDWISYHQYVFRPEDVYPKVEKMRQVIQKYSDHIKLWQGENGAPSKGYMGGALGAYQWSEVSQAKWALRRMLGDHGRDIATGIFSIADMNYGGNDAIKKKNVKGLLETNEQNQVVRAKVVYYAVQHLASVFDLLQHSVDVHRFEVKTDYPYSLFAYQDEKSELQSFLIWYDEATPTNFNQPTPVDVEVAGGKFKNPVWVDLLTGKVYKIPAGDISKHGDKYCFSNLPVYDSPIMVVDQSLIKYE</sequence>
<proteinExistence type="inferred from homology"/>
<dbReference type="AlphaFoldDB" id="A0A3E4KRG9"/>
<dbReference type="InterPro" id="IPR049166">
    <property type="entry name" value="GH39_cat"/>
</dbReference>
<dbReference type="SUPFAM" id="SSF51445">
    <property type="entry name" value="(Trans)glycosidases"/>
    <property type="match status" value="1"/>
</dbReference>
<dbReference type="GO" id="GO:0004553">
    <property type="term" value="F:hydrolase activity, hydrolyzing O-glycosyl compounds"/>
    <property type="evidence" value="ECO:0007669"/>
    <property type="project" value="TreeGrafter"/>
</dbReference>
<gene>
    <name evidence="5" type="ORF">DWZ32_11785</name>
</gene>
<evidence type="ECO:0000313" key="6">
    <source>
        <dbReference type="Proteomes" id="UP000286003"/>
    </source>
</evidence>